<dbReference type="Proteomes" id="UP000237271">
    <property type="component" value="Unassembled WGS sequence"/>
</dbReference>
<gene>
    <name evidence="2" type="ORF">PHPALM_5925</name>
</gene>
<dbReference type="OrthoDB" id="166764at2759"/>
<reference evidence="2 3" key="1">
    <citation type="journal article" date="2017" name="Genome Biol. Evol.">
        <title>Phytophthora megakarya and P. palmivora, closely related causal agents of cacao black pod rot, underwent increases in genome sizes and gene numbers by different mechanisms.</title>
        <authorList>
            <person name="Ali S.S."/>
            <person name="Shao J."/>
            <person name="Lary D.J."/>
            <person name="Kronmiller B."/>
            <person name="Shen D."/>
            <person name="Strem M.D."/>
            <person name="Amoako-Attah I."/>
            <person name="Akrofi A.Y."/>
            <person name="Begoude B.A."/>
            <person name="Ten Hoopen G.M."/>
            <person name="Coulibaly K."/>
            <person name="Kebe B.I."/>
            <person name="Melnick R.L."/>
            <person name="Guiltinan M.J."/>
            <person name="Tyler B.M."/>
            <person name="Meinhardt L.W."/>
            <person name="Bailey B.A."/>
        </authorList>
    </citation>
    <scope>NUCLEOTIDE SEQUENCE [LARGE SCALE GENOMIC DNA]</scope>
    <source>
        <strain evidence="3">sbr112.9</strain>
    </source>
</reference>
<feature type="region of interest" description="Disordered" evidence="1">
    <location>
        <begin position="81"/>
        <end position="119"/>
    </location>
</feature>
<accession>A0A2P4YG66</accession>
<sequence length="169" mass="19723">MSDFTDKEDRQLVQLARMYSRNDKQIPWQSLAQTMKDSKKRKDVLRQRLKTLKRTHGPDLEKFPAWFFKKEFSSKINHQLQESHQMRANAKTVNKQRPTTRSQMQSKKSPTKPEKSPMLNMSTCFQKCTPTKVEPLHASRVIGSIAAVLEHKQQNIHCILDDVFVSIDV</sequence>
<evidence type="ECO:0000313" key="3">
    <source>
        <dbReference type="Proteomes" id="UP000237271"/>
    </source>
</evidence>
<proteinExistence type="predicted"/>
<name>A0A2P4YG66_9STRA</name>
<organism evidence="2 3">
    <name type="scientific">Phytophthora palmivora</name>
    <dbReference type="NCBI Taxonomy" id="4796"/>
    <lineage>
        <taxon>Eukaryota</taxon>
        <taxon>Sar</taxon>
        <taxon>Stramenopiles</taxon>
        <taxon>Oomycota</taxon>
        <taxon>Peronosporomycetes</taxon>
        <taxon>Peronosporales</taxon>
        <taxon>Peronosporaceae</taxon>
        <taxon>Phytophthora</taxon>
    </lineage>
</organism>
<evidence type="ECO:0000256" key="1">
    <source>
        <dbReference type="SAM" id="MobiDB-lite"/>
    </source>
</evidence>
<evidence type="ECO:0000313" key="2">
    <source>
        <dbReference type="EMBL" id="POM76796.1"/>
    </source>
</evidence>
<feature type="compositionally biased region" description="Polar residues" evidence="1">
    <location>
        <begin position="91"/>
        <end position="105"/>
    </location>
</feature>
<dbReference type="AlphaFoldDB" id="A0A2P4YG66"/>
<keyword evidence="3" id="KW-1185">Reference proteome</keyword>
<comment type="caution">
    <text evidence="2">The sequence shown here is derived from an EMBL/GenBank/DDBJ whole genome shotgun (WGS) entry which is preliminary data.</text>
</comment>
<dbReference type="EMBL" id="NCKW01003392">
    <property type="protein sequence ID" value="POM76796.1"/>
    <property type="molecule type" value="Genomic_DNA"/>
</dbReference>
<protein>
    <submittedName>
        <fullName evidence="2">Uncharacterized protein</fullName>
    </submittedName>
</protein>